<dbReference type="Proteomes" id="UP000488956">
    <property type="component" value="Unassembled WGS sequence"/>
</dbReference>
<dbReference type="AlphaFoldDB" id="A0A6G0PD93"/>
<accession>A0A6G0PD93</accession>
<dbReference type="Proteomes" id="UP000476176">
    <property type="component" value="Unassembled WGS sequence"/>
</dbReference>
<organism evidence="2 3">
    <name type="scientific">Phytophthora fragariae</name>
    <dbReference type="NCBI Taxonomy" id="53985"/>
    <lineage>
        <taxon>Eukaryota</taxon>
        <taxon>Sar</taxon>
        <taxon>Stramenopiles</taxon>
        <taxon>Oomycota</taxon>
        <taxon>Peronosporomycetes</taxon>
        <taxon>Peronosporales</taxon>
        <taxon>Peronosporaceae</taxon>
        <taxon>Phytophthora</taxon>
    </lineage>
</organism>
<dbReference type="EMBL" id="QXGC01000256">
    <property type="protein sequence ID" value="KAE9242970.1"/>
    <property type="molecule type" value="Genomic_DNA"/>
</dbReference>
<evidence type="ECO:0000313" key="1">
    <source>
        <dbReference type="EMBL" id="KAE9120233.1"/>
    </source>
</evidence>
<protein>
    <submittedName>
        <fullName evidence="2">Uncharacterized protein</fullName>
    </submittedName>
</protein>
<evidence type="ECO:0000313" key="4">
    <source>
        <dbReference type="Proteomes" id="UP000488956"/>
    </source>
</evidence>
<reference evidence="3 4" key="1">
    <citation type="submission" date="2018-09" db="EMBL/GenBank/DDBJ databases">
        <title>Genomic investigation of the strawberry pathogen Phytophthora fragariae indicates pathogenicity is determined by transcriptional variation in three key races.</title>
        <authorList>
            <person name="Adams T.M."/>
            <person name="Armitage A.D."/>
            <person name="Sobczyk M.K."/>
            <person name="Bates H.J."/>
            <person name="Dunwell J.M."/>
            <person name="Nellist C.F."/>
            <person name="Harrison R.J."/>
        </authorList>
    </citation>
    <scope>NUCLEOTIDE SEQUENCE [LARGE SCALE GENOMIC DNA]</scope>
    <source>
        <strain evidence="2 3">BC-23</strain>
        <strain evidence="1 4">ONT-3</strain>
    </source>
</reference>
<sequence length="112" mass="13302">MGGRFWMFCRMHGDNKAQYFAWSRKGTCRAERQAKDDSFLRSRRGKELRHKYWQLPRSFNIDEEEDPRDEVEVLELCLRRSELEICGPPDSKLFKTPFRNRLGADQTGNVAM</sequence>
<evidence type="ECO:0000313" key="2">
    <source>
        <dbReference type="EMBL" id="KAE9242970.1"/>
    </source>
</evidence>
<proteinExistence type="predicted"/>
<dbReference type="EMBL" id="QXFX01000324">
    <property type="protein sequence ID" value="KAE9120233.1"/>
    <property type="molecule type" value="Genomic_DNA"/>
</dbReference>
<name>A0A6G0PD93_9STRA</name>
<evidence type="ECO:0000313" key="3">
    <source>
        <dbReference type="Proteomes" id="UP000476176"/>
    </source>
</evidence>
<comment type="caution">
    <text evidence="2">The sequence shown here is derived from an EMBL/GenBank/DDBJ whole genome shotgun (WGS) entry which is preliminary data.</text>
</comment>
<gene>
    <name evidence="2" type="ORF">PF004_g6382</name>
    <name evidence="1" type="ORF">PF010_g7568</name>
</gene>